<organism evidence="1 2">
    <name type="scientific">Eretmocerus hayati</name>
    <dbReference type="NCBI Taxonomy" id="131215"/>
    <lineage>
        <taxon>Eukaryota</taxon>
        <taxon>Metazoa</taxon>
        <taxon>Ecdysozoa</taxon>
        <taxon>Arthropoda</taxon>
        <taxon>Hexapoda</taxon>
        <taxon>Insecta</taxon>
        <taxon>Pterygota</taxon>
        <taxon>Neoptera</taxon>
        <taxon>Endopterygota</taxon>
        <taxon>Hymenoptera</taxon>
        <taxon>Apocrita</taxon>
        <taxon>Proctotrupomorpha</taxon>
        <taxon>Chalcidoidea</taxon>
        <taxon>Aphelinidae</taxon>
        <taxon>Aphelininae</taxon>
        <taxon>Eretmocerus</taxon>
    </lineage>
</organism>
<protein>
    <submittedName>
        <fullName evidence="1">Uncharacterized protein</fullName>
    </submittedName>
</protein>
<comment type="caution">
    <text evidence="1">The sequence shown here is derived from an EMBL/GenBank/DDBJ whole genome shotgun (WGS) entry which is preliminary data.</text>
</comment>
<evidence type="ECO:0000313" key="2">
    <source>
        <dbReference type="Proteomes" id="UP001239111"/>
    </source>
</evidence>
<name>A0ACC2N5A8_9HYME</name>
<gene>
    <name evidence="1" type="ORF">QAD02_008015</name>
</gene>
<dbReference type="Proteomes" id="UP001239111">
    <property type="component" value="Chromosome 4"/>
</dbReference>
<proteinExistence type="predicted"/>
<accession>A0ACC2N5A8</accession>
<evidence type="ECO:0000313" key="1">
    <source>
        <dbReference type="EMBL" id="KAJ8666353.1"/>
    </source>
</evidence>
<sequence>MTENGRERNYKIRIEKLSIYRIHGYVTPGFSKIERKKSIKGAKFIVELAQLQRQLKIGRVNISEGGENFLHVEKNQICDDETFKSSETHDQQSSVADDTPNKKFTKLGVSEVNAGIAVEPCKEQSQQFGKVIDTTCNQLKNGKMNVEIELTEISRRLTQTRYNDFPRSESIDRQLSNVSETLISGDSIENNECTNLILKPGIGKGPKQTIS</sequence>
<reference evidence="1" key="1">
    <citation type="submission" date="2023-04" db="EMBL/GenBank/DDBJ databases">
        <title>A chromosome-level genome assembly of the parasitoid wasp Eretmocerus hayati.</title>
        <authorList>
            <person name="Zhong Y."/>
            <person name="Liu S."/>
            <person name="Liu Y."/>
        </authorList>
    </citation>
    <scope>NUCLEOTIDE SEQUENCE</scope>
    <source>
        <strain evidence="1">ZJU_SS_LIU_2023</strain>
    </source>
</reference>
<keyword evidence="2" id="KW-1185">Reference proteome</keyword>
<dbReference type="EMBL" id="CM056744">
    <property type="protein sequence ID" value="KAJ8666353.1"/>
    <property type="molecule type" value="Genomic_DNA"/>
</dbReference>